<keyword evidence="2" id="KW-1185">Reference proteome</keyword>
<reference evidence="2" key="2">
    <citation type="submission" date="2017-12" db="EMBL/GenBank/DDBJ databases">
        <title>Genome sequence of the Bar-tailed Godwit (Limosa lapponica baueri).</title>
        <authorList>
            <person name="Lima N.C.B."/>
            <person name="Parody-Merino A.M."/>
            <person name="Battley P.F."/>
            <person name="Fidler A.E."/>
            <person name="Prosdocimi F."/>
        </authorList>
    </citation>
    <scope>NUCLEOTIDE SEQUENCE [LARGE SCALE GENOMIC DNA]</scope>
</reference>
<proteinExistence type="predicted"/>
<dbReference type="AlphaFoldDB" id="A0A2I0UE77"/>
<accession>A0A2I0UE77</accession>
<gene>
    <name evidence="1" type="ORF">llap_5300</name>
</gene>
<dbReference type="EMBL" id="KZ505831">
    <property type="protein sequence ID" value="PKU44357.1"/>
    <property type="molecule type" value="Genomic_DNA"/>
</dbReference>
<organism evidence="1 2">
    <name type="scientific">Limosa lapponica baueri</name>
    <dbReference type="NCBI Taxonomy" id="1758121"/>
    <lineage>
        <taxon>Eukaryota</taxon>
        <taxon>Metazoa</taxon>
        <taxon>Chordata</taxon>
        <taxon>Craniata</taxon>
        <taxon>Vertebrata</taxon>
        <taxon>Euteleostomi</taxon>
        <taxon>Archelosauria</taxon>
        <taxon>Archosauria</taxon>
        <taxon>Dinosauria</taxon>
        <taxon>Saurischia</taxon>
        <taxon>Theropoda</taxon>
        <taxon>Coelurosauria</taxon>
        <taxon>Aves</taxon>
        <taxon>Neognathae</taxon>
        <taxon>Neoaves</taxon>
        <taxon>Charadriiformes</taxon>
        <taxon>Scolopacidae</taxon>
        <taxon>Limosa</taxon>
    </lineage>
</organism>
<evidence type="ECO:0000313" key="2">
    <source>
        <dbReference type="Proteomes" id="UP000233556"/>
    </source>
</evidence>
<name>A0A2I0UE77_LIMLA</name>
<dbReference type="Proteomes" id="UP000233556">
    <property type="component" value="Unassembled WGS sequence"/>
</dbReference>
<protein>
    <submittedName>
        <fullName evidence="1">Uncharacterized protein</fullName>
    </submittedName>
</protein>
<sequence length="229" mass="26332">MDNLRDKETWPVDEASGEKIHVSWVIFSDLEARGSFGGKPQNIYLVLLSTTLDLLGQIQSWSKQEGRHSRQNTTMGFMTDGEANMRAICTKGKCLNKMKTDRQIQKERSELDPGRWAQGRSYNKPEALISFESFAWDPTAFPWSTELAKWDNPAFTCGAEERKIYPGRDRWRSPLKTPIHSKLQSQMRLSGTPEKRGPQPLWEPVTVLGHRWQEGEAGFYILHRVHSEI</sequence>
<evidence type="ECO:0000313" key="1">
    <source>
        <dbReference type="EMBL" id="PKU44357.1"/>
    </source>
</evidence>
<reference evidence="2" key="1">
    <citation type="submission" date="2017-11" db="EMBL/GenBank/DDBJ databases">
        <authorList>
            <person name="Lima N.C."/>
            <person name="Parody-Merino A.M."/>
            <person name="Battley P.F."/>
            <person name="Fidler A.E."/>
            <person name="Prosdocimi F."/>
        </authorList>
    </citation>
    <scope>NUCLEOTIDE SEQUENCE [LARGE SCALE GENOMIC DNA]</scope>
</reference>